<protein>
    <submittedName>
        <fullName evidence="2">Uncharacterized protein</fullName>
    </submittedName>
</protein>
<accession>A0A0M4RHS4</accession>
<dbReference type="AlphaFoldDB" id="A0A0M4RHS4"/>
<dbReference type="Proteomes" id="UP000186677">
    <property type="component" value="Unassembled WGS sequence"/>
</dbReference>
<accession>A0A1Q4KJM9</accession>
<proteinExistence type="predicted"/>
<sequence>MTSRRVYQRQKKLSEGVYLMKTPEFQLIDGITPDIGAYIEVSIPHAWLTDEAFKSPGDFEADFFIDVHDLIQKRIDEGECEFSRPCTSEVKSTIAMLRKYADLLENSFVLASDTVAKSIDGERAQVNGGWTDEE</sequence>
<dbReference type="EMBL" id="MPJD01000001">
    <property type="protein sequence ID" value="OKA29303.1"/>
    <property type="molecule type" value="Genomic_DNA"/>
</dbReference>
<reference evidence="2 3" key="1">
    <citation type="submission" date="2016-11" db="EMBL/GenBank/DDBJ databases">
        <title>Draft genome of Pseudomonas versuta A4R1.12.</title>
        <authorList>
            <person name="See-Too W.-S."/>
        </authorList>
    </citation>
    <scope>NUCLEOTIDE SEQUENCE [LARGE SCALE GENOMIC DNA]</scope>
    <source>
        <strain evidence="2 3">A4R1.12</strain>
    </source>
</reference>
<name>A0A0M4RHS4_9PSED</name>
<evidence type="ECO:0000313" key="1">
    <source>
        <dbReference type="EMBL" id="OKA21739.1"/>
    </source>
</evidence>
<keyword evidence="4" id="KW-1185">Reference proteome</keyword>
<dbReference type="KEGG" id="ppsy:AOC04_11635"/>
<evidence type="ECO:0000313" key="3">
    <source>
        <dbReference type="Proteomes" id="UP000185990"/>
    </source>
</evidence>
<evidence type="ECO:0000313" key="4">
    <source>
        <dbReference type="Proteomes" id="UP000186677"/>
    </source>
</evidence>
<comment type="caution">
    <text evidence="2">The sequence shown here is derived from an EMBL/GenBank/DDBJ whole genome shotgun (WGS) entry which is preliminary data.</text>
</comment>
<dbReference type="Proteomes" id="UP000185990">
    <property type="component" value="Unassembled WGS sequence"/>
</dbReference>
<reference evidence="1 4" key="2">
    <citation type="submission" date="2016-11" db="EMBL/GenBank/DDBJ databases">
        <title>Draft genome of Pseudomonas versuta A4R1.5.</title>
        <authorList>
            <person name="See-Too W.-S."/>
        </authorList>
    </citation>
    <scope>NUCLEOTIDE SEQUENCE [LARGE SCALE GENOMIC DNA]</scope>
    <source>
        <strain evidence="1 4">A4R1.5</strain>
    </source>
</reference>
<organism evidence="2 3">
    <name type="scientific">Pseudomonas versuta</name>
    <dbReference type="NCBI Taxonomy" id="1788301"/>
    <lineage>
        <taxon>Bacteria</taxon>
        <taxon>Pseudomonadati</taxon>
        <taxon>Pseudomonadota</taxon>
        <taxon>Gammaproteobacteria</taxon>
        <taxon>Pseudomonadales</taxon>
        <taxon>Pseudomonadaceae</taxon>
        <taxon>Pseudomonas</taxon>
    </lineage>
</organism>
<dbReference type="EMBL" id="MPJC01000005">
    <property type="protein sequence ID" value="OKA21739.1"/>
    <property type="molecule type" value="Genomic_DNA"/>
</dbReference>
<gene>
    <name evidence="1" type="ORF">BOH73_10640</name>
    <name evidence="2" type="ORF">BOH74_00615</name>
</gene>
<evidence type="ECO:0000313" key="2">
    <source>
        <dbReference type="EMBL" id="OKA29303.1"/>
    </source>
</evidence>